<dbReference type="Pfam" id="PF22090">
    <property type="entry name" value="Gins51_C"/>
    <property type="match status" value="1"/>
</dbReference>
<organism evidence="2 3">
    <name type="scientific">Candidatus Iainarchaeum sp</name>
    <dbReference type="NCBI Taxonomy" id="3101447"/>
    <lineage>
        <taxon>Archaea</taxon>
        <taxon>Candidatus Iainarchaeota</taxon>
        <taxon>Candidatus Iainarchaeia</taxon>
        <taxon>Candidatus Iainarchaeales</taxon>
        <taxon>Candidatus Iainarchaeaceae</taxon>
        <taxon>Candidatus Iainarchaeum</taxon>
    </lineage>
</organism>
<evidence type="ECO:0000259" key="1">
    <source>
        <dbReference type="Pfam" id="PF22090"/>
    </source>
</evidence>
<evidence type="ECO:0000313" key="2">
    <source>
        <dbReference type="EMBL" id="HIH10444.1"/>
    </source>
</evidence>
<dbReference type="CDD" id="cd21695">
    <property type="entry name" value="GINS_B_archaea_Gins51"/>
    <property type="match status" value="1"/>
</dbReference>
<comment type="caution">
    <text evidence="2">The sequence shown here is derived from an EMBL/GenBank/DDBJ whole genome shotgun (WGS) entry which is preliminary data.</text>
</comment>
<reference evidence="3" key="1">
    <citation type="journal article" date="2020" name="bioRxiv">
        <title>A rank-normalized archaeal taxonomy based on genome phylogeny resolves widespread incomplete and uneven classifications.</title>
        <authorList>
            <person name="Rinke C."/>
            <person name="Chuvochina M."/>
            <person name="Mussig A.J."/>
            <person name="Chaumeil P.-A."/>
            <person name="Waite D.W."/>
            <person name="Whitman W.B."/>
            <person name="Parks D.H."/>
            <person name="Hugenholtz P."/>
        </authorList>
    </citation>
    <scope>NUCLEOTIDE SEQUENCE [LARGE SCALE GENOMIC DNA]</scope>
</reference>
<name>A0A7J4IZW4_9ARCH</name>
<dbReference type="Gene3D" id="3.40.5.50">
    <property type="match status" value="1"/>
</dbReference>
<dbReference type="Proteomes" id="UP000565078">
    <property type="component" value="Unassembled WGS sequence"/>
</dbReference>
<dbReference type="CDD" id="cd11714">
    <property type="entry name" value="GINS_A_archaea"/>
    <property type="match status" value="1"/>
</dbReference>
<dbReference type="InterPro" id="IPR054314">
    <property type="entry name" value="Gins51_C"/>
</dbReference>
<feature type="domain" description="Gins51 C-terminal" evidence="1">
    <location>
        <begin position="138"/>
        <end position="179"/>
    </location>
</feature>
<dbReference type="AlphaFoldDB" id="A0A7J4IZW4"/>
<gene>
    <name evidence="2" type="ORF">HA254_07310</name>
</gene>
<accession>A0A7J4IZW4</accession>
<dbReference type="EMBL" id="DUGC01000116">
    <property type="protein sequence ID" value="HIH10444.1"/>
    <property type="molecule type" value="Genomic_DNA"/>
</dbReference>
<protein>
    <submittedName>
        <fullName evidence="2">DNA replication complex GINS family protein</fullName>
    </submittedName>
</protein>
<evidence type="ECO:0000313" key="3">
    <source>
        <dbReference type="Proteomes" id="UP000565078"/>
    </source>
</evidence>
<sequence length="184" mass="20888">MALSYDEIRRIHRLEKNSSRLVEVEQEFYNDLHLFLLQEKSEYLDSLRDFSSTKSRDLSNLRRMVEEIFSLREKKLLNRALVASRTKDVDETHLAVQEKELLSSMLSLLKSHGTLLDSLFSDSSSIGQSGKDLNTLSVQILSQIPAFVGADMKEYGPFEKGAVVSLPLKIAKLLSARKLVEVKS</sequence>
<proteinExistence type="predicted"/>